<dbReference type="FunFam" id="3.40.50.300:FF:000006">
    <property type="entry name" value="DNA-binding transcriptional regulator NtrC"/>
    <property type="match status" value="1"/>
</dbReference>
<protein>
    <recommendedName>
        <fullName evidence="6">HTH-type transcriptional regulatory protein TyrR</fullName>
    </recommendedName>
</protein>
<dbReference type="SUPFAM" id="SSF46689">
    <property type="entry name" value="Homeodomain-like"/>
    <property type="match status" value="1"/>
</dbReference>
<feature type="domain" description="PAC" evidence="9">
    <location>
        <begin position="311"/>
        <end position="363"/>
    </location>
</feature>
<evidence type="ECO:0000313" key="13">
    <source>
        <dbReference type="Proteomes" id="UP000194131"/>
    </source>
</evidence>
<feature type="coiled-coil region" evidence="7">
    <location>
        <begin position="354"/>
        <end position="381"/>
    </location>
</feature>
<dbReference type="EMBL" id="CP065877">
    <property type="protein sequence ID" value="QQA17276.1"/>
    <property type="molecule type" value="Genomic_DNA"/>
</dbReference>
<dbReference type="Gene3D" id="3.30.450.20">
    <property type="entry name" value="PAS domain"/>
    <property type="match status" value="2"/>
</dbReference>
<dbReference type="SUPFAM" id="SSF55785">
    <property type="entry name" value="PYP-like sensor domain (PAS domain)"/>
    <property type="match status" value="2"/>
</dbReference>
<feature type="domain" description="Sigma-54 factor interaction" evidence="8">
    <location>
        <begin position="388"/>
        <end position="617"/>
    </location>
</feature>
<evidence type="ECO:0000259" key="9">
    <source>
        <dbReference type="PROSITE" id="PS50113"/>
    </source>
</evidence>
<organism evidence="11 14">
    <name type="scientific">Bacillus mycoides</name>
    <dbReference type="NCBI Taxonomy" id="1405"/>
    <lineage>
        <taxon>Bacteria</taxon>
        <taxon>Bacillati</taxon>
        <taxon>Bacillota</taxon>
        <taxon>Bacilli</taxon>
        <taxon>Bacillales</taxon>
        <taxon>Bacillaceae</taxon>
        <taxon>Bacillus</taxon>
        <taxon>Bacillus cereus group</taxon>
    </lineage>
</organism>
<dbReference type="Gene3D" id="1.10.8.60">
    <property type="match status" value="1"/>
</dbReference>
<evidence type="ECO:0000256" key="3">
    <source>
        <dbReference type="ARBA" id="ARBA00022840"/>
    </source>
</evidence>
<dbReference type="InterPro" id="IPR025944">
    <property type="entry name" value="Sigma_54_int_dom_CS"/>
</dbReference>
<dbReference type="InterPro" id="IPR002078">
    <property type="entry name" value="Sigma_54_int"/>
</dbReference>
<proteinExistence type="predicted"/>
<dbReference type="Proteomes" id="UP000194131">
    <property type="component" value="Unassembled WGS sequence"/>
</dbReference>
<dbReference type="GO" id="GO:0003677">
    <property type="term" value="F:DNA binding"/>
    <property type="evidence" value="ECO:0007669"/>
    <property type="project" value="UniProtKB-KW"/>
</dbReference>
<dbReference type="SMART" id="SM00382">
    <property type="entry name" value="AAA"/>
    <property type="match status" value="1"/>
</dbReference>
<dbReference type="Pfam" id="PF25601">
    <property type="entry name" value="AAA_lid_14"/>
    <property type="match status" value="1"/>
</dbReference>
<accession>A0AAP8GWT9</accession>
<dbReference type="RefSeq" id="WP_002186350.1">
    <property type="nucleotide sequence ID" value="NZ_CM125442.1"/>
</dbReference>
<keyword evidence="2" id="KW-0058">Aromatic hydrocarbons catabolism</keyword>
<sequence>MFSIAHTKIRPIVSLPIDQSEKEWHIDVKNIKESFLFLKRGEKLFAYVHVKDLLSNSKELTSKLLLSNAVSLDTICHLSKDISLTALFQIIGAPIAIVKNEVDELTGYIRREDVFAELFKQENQSVDILKIILTSIPMGIFVVDREKKIVNCNESGLKMIKSTPEKVMNVPAELIFNGEHINNVFTKGKTILNQLQITNEMGVLVDYSPIPNFDQSIEGMVIIVQDLPMVEDMAMEIEYIKDLNKDLHAILSSIYDEILVVNHKGELIRYSETVINDFWGSNLKDLLGKNLLDLEKKGLFSPSVTRLVLEKQKKVSVVQETKSGRKILAVGNPVFNENGELHRIIIASRDITEATRLKTELHEIKKISEQYKKELDDFKNKDRFLKKLIYCSPKMEQIINQAKKIADFSSNVLISGESGVGKEVIAQAIHQLGNRSSKPFLKLNCGAIPETLLESELFGYTKGAFTGADKNGKEGYFKRADQGILFLDEIGEMPLHLQVKLLRVLQEQEVIPIGSTIPTKINVQIIAATNKSLEKMVESGTFREDLFYRLNVIPLRVPPLRERMEDVPVLAFHFLQQLNEKYNKNYHLTPDALSLLEFYSWPGNVRELQNMIERLVVSADDPVIEAEFVSKFLTTGYDFKKSKPVITRVLPLQEALHSVEEQLILLAMKQYKTTTKAAKALGISQSSVSRKYQKIVSEKGIAADIISYS</sequence>
<evidence type="ECO:0000313" key="12">
    <source>
        <dbReference type="EMBL" id="QQA17276.1"/>
    </source>
</evidence>
<keyword evidence="5" id="KW-0804">Transcription</keyword>
<dbReference type="PROSITE" id="PS00675">
    <property type="entry name" value="SIGMA54_INTERACT_1"/>
    <property type="match status" value="1"/>
</dbReference>
<dbReference type="PROSITE" id="PS50045">
    <property type="entry name" value="SIGMA54_INTERACT_4"/>
    <property type="match status" value="1"/>
</dbReference>
<dbReference type="Proteomes" id="UP000596196">
    <property type="component" value="Chromosome"/>
</dbReference>
<dbReference type="Gene3D" id="3.40.50.300">
    <property type="entry name" value="P-loop containing nucleotide triphosphate hydrolases"/>
    <property type="match status" value="1"/>
</dbReference>
<reference evidence="10 13" key="2">
    <citation type="submission" date="2016-12" db="EMBL/GenBank/DDBJ databases">
        <title>Genome Sequences of Twelve Sporeforming Bacillus Species Isolated from Foods.</title>
        <authorList>
            <person name="De Jong A."/>
            <person name="Holsappel S."/>
            <person name="Kuipers O.P."/>
        </authorList>
    </citation>
    <scope>NUCLEOTIDE SEQUENCE [LARGE SCALE GENOMIC DNA]</scope>
    <source>
        <strain evidence="10 13">S3E15</strain>
    </source>
</reference>
<dbReference type="Pfam" id="PF13426">
    <property type="entry name" value="PAS_9"/>
    <property type="match status" value="2"/>
</dbReference>
<keyword evidence="1" id="KW-0547">Nucleotide-binding</keyword>
<dbReference type="CDD" id="cd00130">
    <property type="entry name" value="PAS"/>
    <property type="match status" value="1"/>
</dbReference>
<dbReference type="InterPro" id="IPR009057">
    <property type="entry name" value="Homeodomain-like_sf"/>
</dbReference>
<evidence type="ECO:0000259" key="8">
    <source>
        <dbReference type="PROSITE" id="PS50045"/>
    </source>
</evidence>
<evidence type="ECO:0000313" key="14">
    <source>
        <dbReference type="Proteomes" id="UP000236165"/>
    </source>
</evidence>
<dbReference type="PROSITE" id="PS00688">
    <property type="entry name" value="SIGMA54_INTERACT_3"/>
    <property type="match status" value="1"/>
</dbReference>
<dbReference type="PANTHER" id="PTHR32071:SF57">
    <property type="entry name" value="C4-DICARBOXYLATE TRANSPORT TRANSCRIPTIONAL REGULATORY PROTEIN DCTD"/>
    <property type="match status" value="1"/>
</dbReference>
<dbReference type="CDD" id="cd00009">
    <property type="entry name" value="AAA"/>
    <property type="match status" value="1"/>
</dbReference>
<reference evidence="12 15" key="3">
    <citation type="submission" date="2020-12" db="EMBL/GenBank/DDBJ databases">
        <title>FDA dAtabase for Regulatory Grade micrObial Sequences (FDA-ARGOS): Supporting development and validation of Infectious Disease Dx tests.</title>
        <authorList>
            <person name="Nelson B."/>
            <person name="Plummer A."/>
            <person name="Tallon L."/>
            <person name="Sadzewicz L."/>
            <person name="Zhao X."/>
            <person name="Boylan J."/>
            <person name="Ott S."/>
            <person name="Bowen H."/>
            <person name="Vavikolanu K."/>
            <person name="Mehta A."/>
            <person name="Aluvathingal J."/>
            <person name="Nadendla S."/>
            <person name="Myers T."/>
            <person name="Yan Y."/>
            <person name="Sichtig H."/>
        </authorList>
    </citation>
    <scope>NUCLEOTIDE SEQUENCE [LARGE SCALE GENOMIC DNA]</scope>
    <source>
        <strain evidence="12 15">FDAARGOS_924</strain>
    </source>
</reference>
<evidence type="ECO:0000313" key="15">
    <source>
        <dbReference type="Proteomes" id="UP000596196"/>
    </source>
</evidence>
<dbReference type="EMBL" id="MRWU01000002">
    <property type="protein sequence ID" value="OSX96063.1"/>
    <property type="molecule type" value="Genomic_DNA"/>
</dbReference>
<evidence type="ECO:0000256" key="4">
    <source>
        <dbReference type="ARBA" id="ARBA00023015"/>
    </source>
</evidence>
<keyword evidence="4" id="KW-0805">Transcription regulation</keyword>
<dbReference type="PROSITE" id="PS50113">
    <property type="entry name" value="PAC"/>
    <property type="match status" value="1"/>
</dbReference>
<dbReference type="SUPFAM" id="SSF52540">
    <property type="entry name" value="P-loop containing nucleoside triphosphate hydrolases"/>
    <property type="match status" value="1"/>
</dbReference>
<dbReference type="EMBL" id="MKZQ01000035">
    <property type="protein sequence ID" value="PJN70135.1"/>
    <property type="molecule type" value="Genomic_DNA"/>
</dbReference>
<gene>
    <name evidence="11" type="primary">qseF</name>
    <name evidence="11" type="ORF">BACWE_31750</name>
    <name evidence="12" type="ORF">I6G81_07390</name>
    <name evidence="10" type="ORF">S3E15_02541</name>
</gene>
<keyword evidence="15" id="KW-1185">Reference proteome</keyword>
<dbReference type="Gene3D" id="1.10.10.60">
    <property type="entry name" value="Homeodomain-like"/>
    <property type="match status" value="1"/>
</dbReference>
<dbReference type="InterPro" id="IPR027417">
    <property type="entry name" value="P-loop_NTPase"/>
</dbReference>
<evidence type="ECO:0000313" key="10">
    <source>
        <dbReference type="EMBL" id="OSX96063.1"/>
    </source>
</evidence>
<dbReference type="InterPro" id="IPR025662">
    <property type="entry name" value="Sigma_54_int_dom_ATP-bd_1"/>
</dbReference>
<keyword evidence="7" id="KW-0175">Coiled coil</keyword>
<evidence type="ECO:0000256" key="6">
    <source>
        <dbReference type="ARBA" id="ARBA00029500"/>
    </source>
</evidence>
<name>A0AAP8GWT9_BACMY</name>
<dbReference type="InterPro" id="IPR003593">
    <property type="entry name" value="AAA+_ATPase"/>
</dbReference>
<dbReference type="InterPro" id="IPR030828">
    <property type="entry name" value="HTH_TyrR"/>
</dbReference>
<dbReference type="InterPro" id="IPR000014">
    <property type="entry name" value="PAS"/>
</dbReference>
<evidence type="ECO:0000256" key="1">
    <source>
        <dbReference type="ARBA" id="ARBA00022741"/>
    </source>
</evidence>
<dbReference type="InterPro" id="IPR035965">
    <property type="entry name" value="PAS-like_dom_sf"/>
</dbReference>
<evidence type="ECO:0000256" key="7">
    <source>
        <dbReference type="SAM" id="Coils"/>
    </source>
</evidence>
<reference evidence="11 14" key="1">
    <citation type="submission" date="2016-10" db="EMBL/GenBank/DDBJ databases">
        <title>Genome Sequence of Bacillus weihenstephanensis GM6LP.</title>
        <authorList>
            <person name="Poehlein A."/>
            <person name="Wemheuer F."/>
            <person name="Hollensteiner J."/>
            <person name="Wemheuer B."/>
        </authorList>
    </citation>
    <scope>NUCLEOTIDE SEQUENCE [LARGE SCALE GENOMIC DNA]</scope>
    <source>
        <strain evidence="11 14">GM6LP</strain>
    </source>
</reference>
<evidence type="ECO:0000256" key="2">
    <source>
        <dbReference type="ARBA" id="ARBA00022797"/>
    </source>
</evidence>
<dbReference type="Proteomes" id="UP000236165">
    <property type="component" value="Unassembled WGS sequence"/>
</dbReference>
<evidence type="ECO:0000313" key="11">
    <source>
        <dbReference type="EMBL" id="PJN70135.1"/>
    </source>
</evidence>
<dbReference type="InterPro" id="IPR000700">
    <property type="entry name" value="PAS-assoc_C"/>
</dbReference>
<dbReference type="KEGG" id="bmyo:BG05_4539"/>
<dbReference type="Pfam" id="PF00158">
    <property type="entry name" value="Sigma54_activat"/>
    <property type="match status" value="1"/>
</dbReference>
<dbReference type="Pfam" id="PF18024">
    <property type="entry name" value="HTH_50"/>
    <property type="match status" value="1"/>
</dbReference>
<dbReference type="GO" id="GO:0005524">
    <property type="term" value="F:ATP binding"/>
    <property type="evidence" value="ECO:0007669"/>
    <property type="project" value="UniProtKB-KW"/>
</dbReference>
<dbReference type="SMART" id="SM00091">
    <property type="entry name" value="PAS"/>
    <property type="match status" value="2"/>
</dbReference>
<dbReference type="PANTHER" id="PTHR32071">
    <property type="entry name" value="TRANSCRIPTIONAL REGULATORY PROTEIN"/>
    <property type="match status" value="1"/>
</dbReference>
<dbReference type="AlphaFoldDB" id="A0AAP8GWT9"/>
<dbReference type="InterPro" id="IPR058031">
    <property type="entry name" value="AAA_lid_NorR"/>
</dbReference>
<evidence type="ECO:0000256" key="5">
    <source>
        <dbReference type="ARBA" id="ARBA00023163"/>
    </source>
</evidence>
<dbReference type="GO" id="GO:0006355">
    <property type="term" value="P:regulation of DNA-templated transcription"/>
    <property type="evidence" value="ECO:0007669"/>
    <property type="project" value="InterPro"/>
</dbReference>
<keyword evidence="3" id="KW-0067">ATP-binding</keyword>